<dbReference type="EMBL" id="LIAE01010753">
    <property type="protein sequence ID" value="PAV55749.1"/>
    <property type="molecule type" value="Genomic_DNA"/>
</dbReference>
<dbReference type="AlphaFoldDB" id="A0A2A2J2E1"/>
<keyword evidence="6" id="KW-0418">Kinase</keyword>
<dbReference type="PANTHER" id="PTHR24056">
    <property type="entry name" value="CELL DIVISION PROTEIN KINASE"/>
    <property type="match status" value="1"/>
</dbReference>
<evidence type="ECO:0000256" key="9">
    <source>
        <dbReference type="ARBA" id="ARBA00048367"/>
    </source>
</evidence>
<comment type="caution">
    <text evidence="12">The sequence shown here is derived from an EMBL/GenBank/DDBJ whole genome shotgun (WGS) entry which is preliminary data.</text>
</comment>
<dbReference type="GO" id="GO:0004693">
    <property type="term" value="F:cyclin-dependent protein serine/threonine kinase activity"/>
    <property type="evidence" value="ECO:0007669"/>
    <property type="project" value="UniProtKB-EC"/>
</dbReference>
<dbReference type="GO" id="GO:0005524">
    <property type="term" value="F:ATP binding"/>
    <property type="evidence" value="ECO:0007669"/>
    <property type="project" value="UniProtKB-KW"/>
</dbReference>
<dbReference type="Proteomes" id="UP000218231">
    <property type="component" value="Unassembled WGS sequence"/>
</dbReference>
<evidence type="ECO:0000256" key="1">
    <source>
        <dbReference type="ARBA" id="ARBA00006485"/>
    </source>
</evidence>
<evidence type="ECO:0000313" key="13">
    <source>
        <dbReference type="Proteomes" id="UP000218231"/>
    </source>
</evidence>
<comment type="catalytic activity">
    <reaction evidence="8">
        <text>L-threonyl-[protein] + ATP = O-phospho-L-threonyl-[protein] + ADP + H(+)</text>
        <dbReference type="Rhea" id="RHEA:46608"/>
        <dbReference type="Rhea" id="RHEA-COMP:11060"/>
        <dbReference type="Rhea" id="RHEA-COMP:11605"/>
        <dbReference type="ChEBI" id="CHEBI:15378"/>
        <dbReference type="ChEBI" id="CHEBI:30013"/>
        <dbReference type="ChEBI" id="CHEBI:30616"/>
        <dbReference type="ChEBI" id="CHEBI:61977"/>
        <dbReference type="ChEBI" id="CHEBI:456216"/>
        <dbReference type="EC" id="2.7.11.22"/>
    </reaction>
</comment>
<dbReference type="InterPro" id="IPR045267">
    <property type="entry name" value="CDK11/PITSLRE_STKc"/>
</dbReference>
<dbReference type="GO" id="GO:0040019">
    <property type="term" value="P:positive regulation of embryonic development"/>
    <property type="evidence" value="ECO:0007669"/>
    <property type="project" value="UniProtKB-ARBA"/>
</dbReference>
<evidence type="ECO:0000256" key="3">
    <source>
        <dbReference type="ARBA" id="ARBA00022527"/>
    </source>
</evidence>
<feature type="compositionally biased region" description="Basic and acidic residues" evidence="10">
    <location>
        <begin position="122"/>
        <end position="182"/>
    </location>
</feature>
<feature type="compositionally biased region" description="Basic and acidic residues" evidence="10">
    <location>
        <begin position="255"/>
        <end position="274"/>
    </location>
</feature>
<dbReference type="PROSITE" id="PS50011">
    <property type="entry name" value="PROTEIN_KINASE_DOM"/>
    <property type="match status" value="1"/>
</dbReference>
<feature type="compositionally biased region" description="Basic residues" evidence="10">
    <location>
        <begin position="183"/>
        <end position="201"/>
    </location>
</feature>
<dbReference type="PANTHER" id="PTHR24056:SF107">
    <property type="entry name" value="CYCLIN-DEPENDENT KINASE 11A-RELATED"/>
    <property type="match status" value="1"/>
</dbReference>
<evidence type="ECO:0000256" key="6">
    <source>
        <dbReference type="ARBA" id="ARBA00022777"/>
    </source>
</evidence>
<dbReference type="FunFam" id="1.10.510.10:FF:000533">
    <property type="entry name" value="cyclin-dependent kinase 10"/>
    <property type="match status" value="1"/>
</dbReference>
<feature type="compositionally biased region" description="Basic and acidic residues" evidence="10">
    <location>
        <begin position="211"/>
        <end position="243"/>
    </location>
</feature>
<evidence type="ECO:0000259" key="11">
    <source>
        <dbReference type="PROSITE" id="PS50011"/>
    </source>
</evidence>
<dbReference type="Gene3D" id="1.10.510.10">
    <property type="entry name" value="Transferase(Phosphotransferase) domain 1"/>
    <property type="match status" value="1"/>
</dbReference>
<dbReference type="GO" id="GO:0005737">
    <property type="term" value="C:cytoplasm"/>
    <property type="evidence" value="ECO:0007669"/>
    <property type="project" value="UniProtKB-ARBA"/>
</dbReference>
<feature type="region of interest" description="Disordered" evidence="10">
    <location>
        <begin position="725"/>
        <end position="744"/>
    </location>
</feature>
<dbReference type="OrthoDB" id="647at2759"/>
<comment type="similarity">
    <text evidence="1">Belongs to the protein kinase superfamily. CMGC Ser/Thr protein kinase family. CDC2/CDKX subfamily.</text>
</comment>
<dbReference type="EC" id="2.7.11.22" evidence="2"/>
<feature type="region of interest" description="Disordered" evidence="10">
    <location>
        <begin position="39"/>
        <end position="342"/>
    </location>
</feature>
<keyword evidence="5" id="KW-0547">Nucleotide-binding</keyword>
<gene>
    <name evidence="12" type="ORF">WR25_03809</name>
</gene>
<keyword evidence="13" id="KW-1185">Reference proteome</keyword>
<reference evidence="12 13" key="1">
    <citation type="journal article" date="2017" name="Curr. Biol.">
        <title>Genome architecture and evolution of a unichromosomal asexual nematode.</title>
        <authorList>
            <person name="Fradin H."/>
            <person name="Zegar C."/>
            <person name="Gutwein M."/>
            <person name="Lucas J."/>
            <person name="Kovtun M."/>
            <person name="Corcoran D."/>
            <person name="Baugh L.R."/>
            <person name="Kiontke K."/>
            <person name="Gunsalus K."/>
            <person name="Fitch D.H."/>
            <person name="Piano F."/>
        </authorList>
    </citation>
    <scope>NUCLEOTIDE SEQUENCE [LARGE SCALE GENOMIC DNA]</scope>
    <source>
        <strain evidence="12">PF1309</strain>
    </source>
</reference>
<evidence type="ECO:0000256" key="4">
    <source>
        <dbReference type="ARBA" id="ARBA00022679"/>
    </source>
</evidence>
<dbReference type="STRING" id="2018661.A0A2A2J2E1"/>
<evidence type="ECO:0000313" key="12">
    <source>
        <dbReference type="EMBL" id="PAV55749.1"/>
    </source>
</evidence>
<dbReference type="InterPro" id="IPR050108">
    <property type="entry name" value="CDK"/>
</dbReference>
<name>A0A2A2J2E1_9BILA</name>
<sequence>MSTDEGEIIEEEVDRVVVISEKKDSKTKIELELRSRLLGRISMPSSKHHDDDEEMFSLQPGDANRLQMQASSSKKSDESAKERRPISPPRFSNDRSDRDRDRRGTSSSHSRGADIRGIQSDKNTREKERGREKDKDRDRHTDRSPRDKDKDRRRERVSRSERDRSKIEEFLSIKEKERERGRDKHHKDKDKDRDRKRKKRNSSSDSNSSPEPKHHSKDKEKVSTPKPDELFGDKRKRTQEPETSKNSSKHSSGKSAEKDKDRREKSESVEKGDSPMEVDVGSEHTQESSHSIQGLTFPSKYSKFESSPEPELEDDGRRSSTPFNQDDAVDIDSDPDPDLDDEMLDEADKVAAGISENNPLGYDFDPDSVQYEDLTEEQKVMLTPDTKKRLEADWQKRLIADLPVYYPGIMGCRSILEFDCVNRIEEGTYGVVYRGKDKRNDEIVALKRLKMEKEKEGFPITALREINMLLKAGSHENIVNVREILIGTNMDKIYLSMEFIEHDMKSLMDTMHKKNKRFTMGEQKTLMIQLLRGLNHMHNLWILHRDLKTSNLLLSHKGVLKIADFGLAREYGDPLKPYTPIVVTLWYRAPELLLGRKLYSTPIDLWSVGCMMAEFILLKPLLPGKGETDQIEKIFHELGTPSEAIWPGFSELPYVKNCAFPNYQYNQLRKKFPANQLNQGGWELLNKFMTYDPEKRITASQALEHQWFKDDPKPTSRELFPTFPAKSEQHKAPPPSQARQPKVVPTEIVDPETAKLMKELNVKPEQIKPSSFALKFDKNKFGN</sequence>
<keyword evidence="7" id="KW-0067">ATP-binding</keyword>
<dbReference type="InterPro" id="IPR000719">
    <property type="entry name" value="Prot_kinase_dom"/>
</dbReference>
<feature type="compositionally biased region" description="Basic and acidic residues" evidence="10">
    <location>
        <begin position="74"/>
        <end position="85"/>
    </location>
</feature>
<dbReference type="InterPro" id="IPR008271">
    <property type="entry name" value="Ser/Thr_kinase_AS"/>
</dbReference>
<keyword evidence="3" id="KW-0723">Serine/threonine-protein kinase</keyword>
<organism evidence="12 13">
    <name type="scientific">Diploscapter pachys</name>
    <dbReference type="NCBI Taxonomy" id="2018661"/>
    <lineage>
        <taxon>Eukaryota</taxon>
        <taxon>Metazoa</taxon>
        <taxon>Ecdysozoa</taxon>
        <taxon>Nematoda</taxon>
        <taxon>Chromadorea</taxon>
        <taxon>Rhabditida</taxon>
        <taxon>Rhabditina</taxon>
        <taxon>Rhabditomorpha</taxon>
        <taxon>Rhabditoidea</taxon>
        <taxon>Rhabditidae</taxon>
        <taxon>Diploscapter</taxon>
    </lineage>
</organism>
<keyword evidence="4" id="KW-0808">Transferase</keyword>
<feature type="compositionally biased region" description="Basic and acidic residues" evidence="10">
    <location>
        <begin position="92"/>
        <end position="104"/>
    </location>
</feature>
<dbReference type="PROSITE" id="PS00108">
    <property type="entry name" value="PROTEIN_KINASE_ST"/>
    <property type="match status" value="1"/>
</dbReference>
<dbReference type="CDD" id="cd07843">
    <property type="entry name" value="STKc_CDC2L1"/>
    <property type="match status" value="1"/>
</dbReference>
<accession>A0A2A2J2E1</accession>
<dbReference type="Pfam" id="PF00069">
    <property type="entry name" value="Pkinase"/>
    <property type="match status" value="1"/>
</dbReference>
<dbReference type="FunFam" id="3.30.200.20:FF:000054">
    <property type="entry name" value="Cyclin-dependent kinase 11B"/>
    <property type="match status" value="1"/>
</dbReference>
<proteinExistence type="inferred from homology"/>
<dbReference type="GO" id="GO:0007346">
    <property type="term" value="P:regulation of mitotic cell cycle"/>
    <property type="evidence" value="ECO:0007669"/>
    <property type="project" value="TreeGrafter"/>
</dbReference>
<evidence type="ECO:0000256" key="8">
    <source>
        <dbReference type="ARBA" id="ARBA00047811"/>
    </source>
</evidence>
<dbReference type="SUPFAM" id="SSF56112">
    <property type="entry name" value="Protein kinase-like (PK-like)"/>
    <property type="match status" value="1"/>
</dbReference>
<comment type="catalytic activity">
    <reaction evidence="9">
        <text>L-seryl-[protein] + ATP = O-phospho-L-seryl-[protein] + ADP + H(+)</text>
        <dbReference type="Rhea" id="RHEA:17989"/>
        <dbReference type="Rhea" id="RHEA-COMP:9863"/>
        <dbReference type="Rhea" id="RHEA-COMP:11604"/>
        <dbReference type="ChEBI" id="CHEBI:15378"/>
        <dbReference type="ChEBI" id="CHEBI:29999"/>
        <dbReference type="ChEBI" id="CHEBI:30616"/>
        <dbReference type="ChEBI" id="CHEBI:83421"/>
        <dbReference type="ChEBI" id="CHEBI:456216"/>
        <dbReference type="EC" id="2.7.11.22"/>
    </reaction>
</comment>
<dbReference type="SMART" id="SM00220">
    <property type="entry name" value="S_TKc"/>
    <property type="match status" value="1"/>
</dbReference>
<evidence type="ECO:0000256" key="2">
    <source>
        <dbReference type="ARBA" id="ARBA00012425"/>
    </source>
</evidence>
<dbReference type="GO" id="GO:0005634">
    <property type="term" value="C:nucleus"/>
    <property type="evidence" value="ECO:0007669"/>
    <property type="project" value="TreeGrafter"/>
</dbReference>
<dbReference type="Gene3D" id="3.30.200.20">
    <property type="entry name" value="Phosphorylase Kinase, domain 1"/>
    <property type="match status" value="1"/>
</dbReference>
<dbReference type="InterPro" id="IPR011009">
    <property type="entry name" value="Kinase-like_dom_sf"/>
</dbReference>
<evidence type="ECO:0000256" key="7">
    <source>
        <dbReference type="ARBA" id="ARBA00022840"/>
    </source>
</evidence>
<evidence type="ECO:0000256" key="5">
    <source>
        <dbReference type="ARBA" id="ARBA00022741"/>
    </source>
</evidence>
<feature type="compositionally biased region" description="Acidic residues" evidence="10">
    <location>
        <begin position="327"/>
        <end position="342"/>
    </location>
</feature>
<evidence type="ECO:0000256" key="10">
    <source>
        <dbReference type="SAM" id="MobiDB-lite"/>
    </source>
</evidence>
<feature type="domain" description="Protein kinase" evidence="11">
    <location>
        <begin position="418"/>
        <end position="708"/>
    </location>
</feature>
<protein>
    <recommendedName>
        <fullName evidence="2">cyclin-dependent kinase</fullName>
        <ecNumber evidence="2">2.7.11.22</ecNumber>
    </recommendedName>
</protein>